<sequence length="211" mass="24781">MVSRNLPDPTKFLEMNAEILENLPESGMPRWGNGRELVPGFPITSTELSFFLSLPASGTSHEQLVEGKRMEKKWKVEGKKEELDQEQKTEESSNSEINAEYIDQGESDFYRKGVIMQVSFESDDLEWMVGFAPLADCLQFGEKWIDSLEDATPYNLYRWDFRFYYLVQEHKIRHPTEKEIDRYRKERNRHDSNALPSPRKSEKRWKTSSGM</sequence>
<comment type="caution">
    <text evidence="2">The sequence shown here is derived from an EMBL/GenBank/DDBJ whole genome shotgun (WGS) entry which is preliminary data.</text>
</comment>
<dbReference type="EMBL" id="LHXN01000063">
    <property type="protein sequence ID" value="KXA92282.1"/>
    <property type="molecule type" value="Genomic_DNA"/>
</dbReference>
<feature type="compositionally biased region" description="Basic and acidic residues" evidence="1">
    <location>
        <begin position="180"/>
        <end position="192"/>
    </location>
</feature>
<keyword evidence="3" id="KW-1185">Reference proteome</keyword>
<feature type="region of interest" description="Disordered" evidence="1">
    <location>
        <begin position="76"/>
        <end position="97"/>
    </location>
</feature>
<protein>
    <submittedName>
        <fullName evidence="2">Uncharacterized protein</fullName>
    </submittedName>
</protein>
<name>A0A133UDJ9_9EURY</name>
<evidence type="ECO:0000256" key="1">
    <source>
        <dbReference type="SAM" id="MobiDB-lite"/>
    </source>
</evidence>
<dbReference type="AlphaFoldDB" id="A0A133UDJ9"/>
<reference evidence="2 3" key="1">
    <citation type="journal article" date="2016" name="Sci. Rep.">
        <title>Metabolic traits of an uncultured archaeal lineage -MSBL1- from brine pools of the Red Sea.</title>
        <authorList>
            <person name="Mwirichia R."/>
            <person name="Alam I."/>
            <person name="Rashid M."/>
            <person name="Vinu M."/>
            <person name="Ba-Alawi W."/>
            <person name="Anthony Kamau A."/>
            <person name="Kamanda Ngugi D."/>
            <person name="Goker M."/>
            <person name="Klenk H.P."/>
            <person name="Bajic V."/>
            <person name="Stingl U."/>
        </authorList>
    </citation>
    <scope>NUCLEOTIDE SEQUENCE [LARGE SCALE GENOMIC DNA]</scope>
    <source>
        <strain evidence="2">SCGC-AAA259E17</strain>
    </source>
</reference>
<organism evidence="2 3">
    <name type="scientific">candidate division MSBL1 archaeon SCGC-AAA259E17</name>
    <dbReference type="NCBI Taxonomy" id="1698263"/>
    <lineage>
        <taxon>Archaea</taxon>
        <taxon>Methanobacteriati</taxon>
        <taxon>Methanobacteriota</taxon>
        <taxon>candidate division MSBL1</taxon>
    </lineage>
</organism>
<accession>A0A133UDJ9</accession>
<proteinExistence type="predicted"/>
<evidence type="ECO:0000313" key="2">
    <source>
        <dbReference type="EMBL" id="KXA92282.1"/>
    </source>
</evidence>
<evidence type="ECO:0000313" key="3">
    <source>
        <dbReference type="Proteomes" id="UP000070373"/>
    </source>
</evidence>
<feature type="region of interest" description="Disordered" evidence="1">
    <location>
        <begin position="180"/>
        <end position="211"/>
    </location>
</feature>
<gene>
    <name evidence="2" type="ORF">AKJ64_03535</name>
</gene>
<feature type="compositionally biased region" description="Basic and acidic residues" evidence="1">
    <location>
        <begin position="76"/>
        <end position="91"/>
    </location>
</feature>
<dbReference type="Proteomes" id="UP000070373">
    <property type="component" value="Unassembled WGS sequence"/>
</dbReference>